<proteinExistence type="predicted"/>
<dbReference type="Proteomes" id="UP000663879">
    <property type="component" value="Unassembled WGS sequence"/>
</dbReference>
<accession>A0A814CJN7</accession>
<evidence type="ECO:0000313" key="2">
    <source>
        <dbReference type="Proteomes" id="UP000663879"/>
    </source>
</evidence>
<evidence type="ECO:0000313" key="1">
    <source>
        <dbReference type="EMBL" id="CAF0941734.1"/>
    </source>
</evidence>
<gene>
    <name evidence="1" type="ORF">OXX778_LOCUS13464</name>
</gene>
<sequence>MSMTEADKFQIKKDIQIQNRTKIKPMATDIWFLLNSFVDDRLNPECNEITILTKKHNSNGLNQGCADLDQIDFIEIARS</sequence>
<name>A0A814CJN7_9BILA</name>
<dbReference type="EMBL" id="CAJNOC010002592">
    <property type="protein sequence ID" value="CAF0941734.1"/>
    <property type="molecule type" value="Genomic_DNA"/>
</dbReference>
<comment type="caution">
    <text evidence="1">The sequence shown here is derived from an EMBL/GenBank/DDBJ whole genome shotgun (WGS) entry which is preliminary data.</text>
</comment>
<protein>
    <submittedName>
        <fullName evidence="1">Uncharacterized protein</fullName>
    </submittedName>
</protein>
<reference evidence="1" key="1">
    <citation type="submission" date="2021-02" db="EMBL/GenBank/DDBJ databases">
        <authorList>
            <person name="Nowell W R."/>
        </authorList>
    </citation>
    <scope>NUCLEOTIDE SEQUENCE</scope>
    <source>
        <strain evidence="1">Ploen Becks lab</strain>
    </source>
</reference>
<keyword evidence="2" id="KW-1185">Reference proteome</keyword>
<dbReference type="AlphaFoldDB" id="A0A814CJN7"/>
<organism evidence="1 2">
    <name type="scientific">Brachionus calyciflorus</name>
    <dbReference type="NCBI Taxonomy" id="104777"/>
    <lineage>
        <taxon>Eukaryota</taxon>
        <taxon>Metazoa</taxon>
        <taxon>Spiralia</taxon>
        <taxon>Gnathifera</taxon>
        <taxon>Rotifera</taxon>
        <taxon>Eurotatoria</taxon>
        <taxon>Monogononta</taxon>
        <taxon>Pseudotrocha</taxon>
        <taxon>Ploima</taxon>
        <taxon>Brachionidae</taxon>
        <taxon>Brachionus</taxon>
    </lineage>
</organism>